<dbReference type="PANTHER" id="PTHR11559">
    <property type="entry name" value="CARBOXYLESTERASE"/>
    <property type="match status" value="1"/>
</dbReference>
<dbReference type="EMBL" id="NJET01000317">
    <property type="protein sequence ID" value="PHH58743.1"/>
    <property type="molecule type" value="Genomic_DNA"/>
</dbReference>
<comment type="caution">
    <text evidence="5">The sequence shown here is derived from an EMBL/GenBank/DDBJ whole genome shotgun (WGS) entry which is preliminary data.</text>
</comment>
<dbReference type="InterPro" id="IPR019819">
    <property type="entry name" value="Carboxylesterase_B_CS"/>
</dbReference>
<dbReference type="Gene3D" id="3.40.50.1820">
    <property type="entry name" value="alpha/beta hydrolase"/>
    <property type="match status" value="1"/>
</dbReference>
<dbReference type="SUPFAM" id="SSF53474">
    <property type="entry name" value="alpha/beta-Hydrolases"/>
    <property type="match status" value="1"/>
</dbReference>
<organism evidence="5 6">
    <name type="scientific">Ophiocordyceps australis</name>
    <dbReference type="NCBI Taxonomy" id="1399860"/>
    <lineage>
        <taxon>Eukaryota</taxon>
        <taxon>Fungi</taxon>
        <taxon>Dikarya</taxon>
        <taxon>Ascomycota</taxon>
        <taxon>Pezizomycotina</taxon>
        <taxon>Sordariomycetes</taxon>
        <taxon>Hypocreomycetidae</taxon>
        <taxon>Hypocreales</taxon>
        <taxon>Ophiocordycipitaceae</taxon>
        <taxon>Ophiocordyceps</taxon>
    </lineage>
</organism>
<protein>
    <recommendedName>
        <fullName evidence="3">Carboxylic ester hydrolase</fullName>
        <ecNumber evidence="3">3.1.1.-</ecNumber>
    </recommendedName>
</protein>
<dbReference type="PROSITE" id="PS00941">
    <property type="entry name" value="CARBOXYLESTERASE_B_2"/>
    <property type="match status" value="1"/>
</dbReference>
<dbReference type="InterPro" id="IPR029058">
    <property type="entry name" value="AB_hydrolase_fold"/>
</dbReference>
<dbReference type="OrthoDB" id="408631at2759"/>
<evidence type="ECO:0000256" key="1">
    <source>
        <dbReference type="ARBA" id="ARBA00005964"/>
    </source>
</evidence>
<evidence type="ECO:0000313" key="5">
    <source>
        <dbReference type="EMBL" id="PHH58743.1"/>
    </source>
</evidence>
<dbReference type="AlphaFoldDB" id="A0A2C5XTM4"/>
<keyword evidence="3" id="KW-0732">Signal</keyword>
<evidence type="ECO:0000256" key="2">
    <source>
        <dbReference type="ARBA" id="ARBA00022801"/>
    </source>
</evidence>
<name>A0A2C5XTM4_9HYPO</name>
<dbReference type="PROSITE" id="PS00122">
    <property type="entry name" value="CARBOXYLESTERASE_B_1"/>
    <property type="match status" value="1"/>
</dbReference>
<dbReference type="STRING" id="1399860.A0A2C5XTM4"/>
<feature type="domain" description="Carboxylesterase type B" evidence="4">
    <location>
        <begin position="44"/>
        <end position="522"/>
    </location>
</feature>
<dbReference type="InterPro" id="IPR019826">
    <property type="entry name" value="Carboxylesterase_B_AS"/>
</dbReference>
<dbReference type="InterPro" id="IPR002018">
    <property type="entry name" value="CarbesteraseB"/>
</dbReference>
<dbReference type="Proteomes" id="UP000226192">
    <property type="component" value="Unassembled WGS sequence"/>
</dbReference>
<accession>A0A2C5XTM4</accession>
<comment type="similarity">
    <text evidence="1 3">Belongs to the type-B carboxylesterase/lipase family.</text>
</comment>
<gene>
    <name evidence="5" type="ORF">CDD81_4673</name>
</gene>
<proteinExistence type="inferred from homology"/>
<dbReference type="InterPro" id="IPR050309">
    <property type="entry name" value="Type-B_Carboxylest/Lipase"/>
</dbReference>
<dbReference type="Pfam" id="PF00135">
    <property type="entry name" value="COesterase"/>
    <property type="match status" value="1"/>
</dbReference>
<evidence type="ECO:0000313" key="6">
    <source>
        <dbReference type="Proteomes" id="UP000226192"/>
    </source>
</evidence>
<evidence type="ECO:0000256" key="3">
    <source>
        <dbReference type="RuleBase" id="RU361235"/>
    </source>
</evidence>
<evidence type="ECO:0000259" key="4">
    <source>
        <dbReference type="Pfam" id="PF00135"/>
    </source>
</evidence>
<reference evidence="5 6" key="1">
    <citation type="submission" date="2017-06" db="EMBL/GenBank/DDBJ databases">
        <title>Ant-infecting Ophiocordyceps genomes reveal a high diversity of potential behavioral manipulation genes and a possible major role for enterotoxins.</title>
        <authorList>
            <person name="De Bekker C."/>
            <person name="Evans H.C."/>
            <person name="Brachmann A."/>
            <person name="Hughes D.P."/>
        </authorList>
    </citation>
    <scope>NUCLEOTIDE SEQUENCE [LARGE SCALE GENOMIC DNA]</scope>
    <source>
        <strain evidence="5 6">Map64</strain>
    </source>
</reference>
<feature type="chain" id="PRO_5011811305" description="Carboxylic ester hydrolase" evidence="3">
    <location>
        <begin position="24"/>
        <end position="556"/>
    </location>
</feature>
<dbReference type="EC" id="3.1.1.-" evidence="3"/>
<dbReference type="GO" id="GO:0016787">
    <property type="term" value="F:hydrolase activity"/>
    <property type="evidence" value="ECO:0007669"/>
    <property type="project" value="UniProtKB-KW"/>
</dbReference>
<keyword evidence="2 3" id="KW-0378">Hydrolase</keyword>
<sequence>MIAQPLVLLGAFYSSVCLGQTASLPIIDLGYQRHQASWYNRASDSYNFANIRYAEPPVGELRFAAPVRPQGRNAVVQNGSQGGICPQAWAAWGIASHDFGMAYLHGNTSDYNYTRELDVMREAEPQILAADSSAEFSEDCLFLDVVVPRRILERGSSSGAPVFVWLHGGGFVYGHKNDSAVGGDPAGLMRASQLDGSDGFIFVAPNYRLGAFGWLAGASVDAVHAKANAGLDDQRLALEWVQSHIHCFGGDAKQVTVGGLSAGGSSILHHLTARRGKSRVPFQRAFLNSPGFQPFASALQVENRTQTFLHLANVSSLAQARQLSWEALRQANGRHVASSRLGYLYGPSVDGDYVPSLPGSALARGELNKALDGSDVDVLMSYAVLEGGEYNAPWVRTDDDFEALLRNVLLPWASDEAIQAIVAMYPGQDAVRTMRFIGDFAFSCSVNWLSQARGNKTYTYMYDMYPGFHGWDVPYTFYGTEHPLTGTAQHQEPAMTLQRYITNFVKTGNPNGPDLPPFPPQGANASINVMGQNGWTLQRDSTANPRCQWIQKWLLA</sequence>
<keyword evidence="6" id="KW-1185">Reference proteome</keyword>
<feature type="signal peptide" evidence="3">
    <location>
        <begin position="1"/>
        <end position="23"/>
    </location>
</feature>